<feature type="compositionally biased region" description="Low complexity" evidence="1">
    <location>
        <begin position="45"/>
        <end position="66"/>
    </location>
</feature>
<dbReference type="WBParaSite" id="L893_g26608.t1">
    <property type="protein sequence ID" value="L893_g26608.t1"/>
    <property type="gene ID" value="L893_g26608"/>
</dbReference>
<accession>A0A1I7ZHZ5</accession>
<feature type="compositionally biased region" description="Polar residues" evidence="1">
    <location>
        <begin position="114"/>
        <end position="125"/>
    </location>
</feature>
<evidence type="ECO:0000313" key="3">
    <source>
        <dbReference type="WBParaSite" id="L893_g26608.t1"/>
    </source>
</evidence>
<evidence type="ECO:0000313" key="2">
    <source>
        <dbReference type="Proteomes" id="UP000095287"/>
    </source>
</evidence>
<proteinExistence type="predicted"/>
<dbReference type="Proteomes" id="UP000095287">
    <property type="component" value="Unplaced"/>
</dbReference>
<keyword evidence="2" id="KW-1185">Reference proteome</keyword>
<organism evidence="2 3">
    <name type="scientific">Steinernema glaseri</name>
    <dbReference type="NCBI Taxonomy" id="37863"/>
    <lineage>
        <taxon>Eukaryota</taxon>
        <taxon>Metazoa</taxon>
        <taxon>Ecdysozoa</taxon>
        <taxon>Nematoda</taxon>
        <taxon>Chromadorea</taxon>
        <taxon>Rhabditida</taxon>
        <taxon>Tylenchina</taxon>
        <taxon>Panagrolaimomorpha</taxon>
        <taxon>Strongyloidoidea</taxon>
        <taxon>Steinernematidae</taxon>
        <taxon>Steinernema</taxon>
    </lineage>
</organism>
<protein>
    <submittedName>
        <fullName evidence="3">TPX2 domain-containing protein</fullName>
    </submittedName>
</protein>
<reference evidence="3" key="1">
    <citation type="submission" date="2016-11" db="UniProtKB">
        <authorList>
            <consortium name="WormBaseParasite"/>
        </authorList>
    </citation>
    <scope>IDENTIFICATION</scope>
</reference>
<evidence type="ECO:0000256" key="1">
    <source>
        <dbReference type="SAM" id="MobiDB-lite"/>
    </source>
</evidence>
<feature type="region of interest" description="Disordered" evidence="1">
    <location>
        <begin position="29"/>
        <end position="171"/>
    </location>
</feature>
<dbReference type="AlphaFoldDB" id="A0A1I7ZHZ5"/>
<feature type="compositionally biased region" description="Basic and acidic residues" evidence="1">
    <location>
        <begin position="126"/>
        <end position="140"/>
    </location>
</feature>
<sequence>MVSLAERFERNKKMLLELFRIREESMKRVIEVDSSRFRETKDSSSRPSTSSARPSTLSSRLPTSSLRKSEDQNAPDCSHNPRLNNSKIPGTPAGKKPMPNRGKALCRSDASKATIISTRSSSNLKKPTDRRPMKTVRFEDDPTLIPSTPSDHDTASCEPQVAAEKQREGDPRFTAEDEAIREANAEEPICPIRFADVLIYNQGKEVVNLKWQLRNNEREIHDLRQKMQRFEKPTQKNPFARFVSRTFSFTTKEKSPAVSFSDKLKAAKAEDREKMMKREIDRQIMEIAVLKVDLREKKKMDFMKPLLQAKKKLK</sequence>
<feature type="compositionally biased region" description="Basic and acidic residues" evidence="1">
    <location>
        <begin position="29"/>
        <end position="44"/>
    </location>
</feature>
<name>A0A1I7ZHZ5_9BILA</name>